<feature type="compositionally biased region" description="Basic and acidic residues" evidence="1">
    <location>
        <begin position="125"/>
        <end position="138"/>
    </location>
</feature>
<name>A0ABX0FBQ4_9BACL</name>
<dbReference type="Proteomes" id="UP000800303">
    <property type="component" value="Unassembled WGS sequence"/>
</dbReference>
<evidence type="ECO:0000313" key="4">
    <source>
        <dbReference type="Proteomes" id="UP000800303"/>
    </source>
</evidence>
<protein>
    <recommendedName>
        <fullName evidence="5">Lipoprotein</fullName>
    </recommendedName>
</protein>
<sequence length="138" mass="14680">MKINGMRKWMAAIAAAAAVFSLAGCLPGGENAGDSGAARQIESDLHVIVTNPDAMASSNPGTYIEAEREAYDRIAGSGEEGLVYMTERIARSREDGLEEWILARACADMLGGEEASAGAEQSWETGKDWLAAREAEQK</sequence>
<keyword evidence="2" id="KW-0732">Signal</keyword>
<proteinExistence type="predicted"/>
<feature type="signal peptide" evidence="2">
    <location>
        <begin position="1"/>
        <end position="23"/>
    </location>
</feature>
<dbReference type="PROSITE" id="PS51257">
    <property type="entry name" value="PROKAR_LIPOPROTEIN"/>
    <property type="match status" value="1"/>
</dbReference>
<organism evidence="3 4">
    <name type="scientific">Saccharibacillus alkalitolerans</name>
    <dbReference type="NCBI Taxonomy" id="2705290"/>
    <lineage>
        <taxon>Bacteria</taxon>
        <taxon>Bacillati</taxon>
        <taxon>Bacillota</taxon>
        <taxon>Bacilli</taxon>
        <taxon>Bacillales</taxon>
        <taxon>Paenibacillaceae</taxon>
        <taxon>Saccharibacillus</taxon>
    </lineage>
</organism>
<feature type="chain" id="PRO_5045066853" description="Lipoprotein" evidence="2">
    <location>
        <begin position="24"/>
        <end position="138"/>
    </location>
</feature>
<dbReference type="RefSeq" id="WP_166276506.1">
    <property type="nucleotide sequence ID" value="NZ_JAAFGS010000006.1"/>
</dbReference>
<comment type="caution">
    <text evidence="3">The sequence shown here is derived from an EMBL/GenBank/DDBJ whole genome shotgun (WGS) entry which is preliminary data.</text>
</comment>
<accession>A0ABX0FBQ4</accession>
<keyword evidence="4" id="KW-1185">Reference proteome</keyword>
<evidence type="ECO:0000313" key="3">
    <source>
        <dbReference type="EMBL" id="NGZ76983.1"/>
    </source>
</evidence>
<gene>
    <name evidence="3" type="ORF">GYN08_16880</name>
</gene>
<evidence type="ECO:0000256" key="2">
    <source>
        <dbReference type="SAM" id="SignalP"/>
    </source>
</evidence>
<feature type="region of interest" description="Disordered" evidence="1">
    <location>
        <begin position="113"/>
        <end position="138"/>
    </location>
</feature>
<evidence type="ECO:0000256" key="1">
    <source>
        <dbReference type="SAM" id="MobiDB-lite"/>
    </source>
</evidence>
<reference evidence="3 4" key="1">
    <citation type="submission" date="2020-01" db="EMBL/GenBank/DDBJ databases">
        <title>Polyphasic characterisation and genomic insights into a novel alkali tolerant bacterium VR-M41.</title>
        <authorList>
            <person name="Vemuluri V.R."/>
        </authorList>
    </citation>
    <scope>NUCLEOTIDE SEQUENCE [LARGE SCALE GENOMIC DNA]</scope>
    <source>
        <strain evidence="3 4">VR-M41</strain>
    </source>
</reference>
<evidence type="ECO:0008006" key="5">
    <source>
        <dbReference type="Google" id="ProtNLM"/>
    </source>
</evidence>
<dbReference type="EMBL" id="JAAFGS010000006">
    <property type="protein sequence ID" value="NGZ76983.1"/>
    <property type="molecule type" value="Genomic_DNA"/>
</dbReference>